<dbReference type="CDD" id="cd02968">
    <property type="entry name" value="SCO"/>
    <property type="match status" value="1"/>
</dbReference>
<dbReference type="InterPro" id="IPR013766">
    <property type="entry name" value="Thioredoxin_domain"/>
</dbReference>
<dbReference type="PANTHER" id="PTHR12151:SF25">
    <property type="entry name" value="LINALOOL DEHYDRATASE_ISOMERASE DOMAIN-CONTAINING PROTEIN"/>
    <property type="match status" value="1"/>
</dbReference>
<comment type="caution">
    <text evidence="5">The sequence shown here is derived from an EMBL/GenBank/DDBJ whole genome shotgun (WGS) entry which is preliminary data.</text>
</comment>
<name>A0ABU0AM90_9BACI</name>
<evidence type="ECO:0000256" key="2">
    <source>
        <dbReference type="ARBA" id="ARBA00023008"/>
    </source>
</evidence>
<dbReference type="PANTHER" id="PTHR12151">
    <property type="entry name" value="ELECTRON TRANSPORT PROTIN SCO1/SENC FAMILY MEMBER"/>
    <property type="match status" value="1"/>
</dbReference>
<feature type="domain" description="Thioredoxin" evidence="4">
    <location>
        <begin position="28"/>
        <end position="193"/>
    </location>
</feature>
<comment type="similarity">
    <text evidence="1">Belongs to the SCO1/2 family.</text>
</comment>
<dbReference type="Proteomes" id="UP001238088">
    <property type="component" value="Unassembled WGS sequence"/>
</dbReference>
<dbReference type="InterPro" id="IPR003782">
    <property type="entry name" value="SCO1/SenC"/>
</dbReference>
<proteinExistence type="inferred from homology"/>
<dbReference type="RefSeq" id="WP_307477316.1">
    <property type="nucleotide sequence ID" value="NZ_JAUSUB010000019.1"/>
</dbReference>
<evidence type="ECO:0000259" key="4">
    <source>
        <dbReference type="PROSITE" id="PS51352"/>
    </source>
</evidence>
<dbReference type="InterPro" id="IPR036249">
    <property type="entry name" value="Thioredoxin-like_sf"/>
</dbReference>
<keyword evidence="3" id="KW-0732">Signal</keyword>
<dbReference type="Gene3D" id="3.40.30.10">
    <property type="entry name" value="Glutaredoxin"/>
    <property type="match status" value="1"/>
</dbReference>
<reference evidence="5 6" key="1">
    <citation type="submission" date="2023-07" db="EMBL/GenBank/DDBJ databases">
        <title>Genomic Encyclopedia of Type Strains, Phase IV (KMG-IV): sequencing the most valuable type-strain genomes for metagenomic binning, comparative biology and taxonomic classification.</title>
        <authorList>
            <person name="Goeker M."/>
        </authorList>
    </citation>
    <scope>NUCLEOTIDE SEQUENCE [LARGE SCALE GENOMIC DNA]</scope>
    <source>
        <strain evidence="5 6">DSM 23494</strain>
    </source>
</reference>
<feature type="signal peptide" evidence="3">
    <location>
        <begin position="1"/>
        <end position="21"/>
    </location>
</feature>
<sequence length="193" mass="22032">MKRTIWMIMIGFTLLVLSACGQEEAIENPLNYDIGDFTFTDQNNEPLSLKDLEGKVWLADFIFTSCEDVCMPMTANMNRLQAMAKEEGIENIEFVSFSVDPTVDTPEVLLEYGEQYNADFSNWHFLTGYDQAEIEKFAADSFKALVKKPQSGDQVIHGTKYYLVDKEGTVMKDYDGVSEVPFEQIIEDMKKLQ</sequence>
<dbReference type="Pfam" id="PF02630">
    <property type="entry name" value="SCO1-SenC"/>
    <property type="match status" value="1"/>
</dbReference>
<dbReference type="PROSITE" id="PS51352">
    <property type="entry name" value="THIOREDOXIN_2"/>
    <property type="match status" value="1"/>
</dbReference>
<keyword evidence="6" id="KW-1185">Reference proteome</keyword>
<evidence type="ECO:0000256" key="1">
    <source>
        <dbReference type="ARBA" id="ARBA00010996"/>
    </source>
</evidence>
<evidence type="ECO:0000256" key="3">
    <source>
        <dbReference type="SAM" id="SignalP"/>
    </source>
</evidence>
<evidence type="ECO:0000313" key="5">
    <source>
        <dbReference type="EMBL" id="MDQ0271999.1"/>
    </source>
</evidence>
<dbReference type="PROSITE" id="PS51257">
    <property type="entry name" value="PROKAR_LIPOPROTEIN"/>
    <property type="match status" value="1"/>
</dbReference>
<feature type="chain" id="PRO_5045802725" evidence="3">
    <location>
        <begin position="22"/>
        <end position="193"/>
    </location>
</feature>
<dbReference type="EMBL" id="JAUSUB010000019">
    <property type="protein sequence ID" value="MDQ0271999.1"/>
    <property type="molecule type" value="Genomic_DNA"/>
</dbReference>
<protein>
    <submittedName>
        <fullName evidence="5">Protein SCO1/2</fullName>
    </submittedName>
</protein>
<keyword evidence="2" id="KW-0186">Copper</keyword>
<accession>A0ABU0AM90</accession>
<gene>
    <name evidence="5" type="ORF">J2S17_003891</name>
</gene>
<organism evidence="5 6">
    <name type="scientific">Cytobacillus purgationiresistens</name>
    <dbReference type="NCBI Taxonomy" id="863449"/>
    <lineage>
        <taxon>Bacteria</taxon>
        <taxon>Bacillati</taxon>
        <taxon>Bacillota</taxon>
        <taxon>Bacilli</taxon>
        <taxon>Bacillales</taxon>
        <taxon>Bacillaceae</taxon>
        <taxon>Cytobacillus</taxon>
    </lineage>
</organism>
<evidence type="ECO:0000313" key="6">
    <source>
        <dbReference type="Proteomes" id="UP001238088"/>
    </source>
</evidence>
<dbReference type="SUPFAM" id="SSF52833">
    <property type="entry name" value="Thioredoxin-like"/>
    <property type="match status" value="1"/>
</dbReference>